<dbReference type="Proteomes" id="UP001055879">
    <property type="component" value="Linkage Group LG06"/>
</dbReference>
<evidence type="ECO:0000313" key="2">
    <source>
        <dbReference type="Proteomes" id="UP001055879"/>
    </source>
</evidence>
<sequence>MIYDNTESRVEKPAIATVEEVMEMLGVTAENFVNLDDYESDDDEQAAARYDSYWRVKQEGMDVIEHNIQSDGPDPENTVTVEEFVQNAISQGNLSQSENVLDDLFGENLDENFDDLEGEDEEIVDLDQTFLVQQAEVVEVAQIASTVDYAPPTYRLFDEDEILTAIPIVSPTRIFSVPENIDASEPRVSLPLPENFDSEQPADQPKQKPKADKPIKNKLYKERKQREKEERQIVREAKVELRKEEEEAAREKASVLPYIRNPDSPKILSAAKTFIQLKPNPVFVTPMEVEEFSKAHGPELESMQVEELISYEISDIGKVTFKGDVRVGAIPYTGYDVEGDSLKFIKIIIKSVKVPFLEESTKIFVSSLQPIDEACFYGVGDRDKVYQANYIRFMKTMCSLSLYAKREEILQVQNVHICKIINVHYPKFTVQRRNIKISTFTEADFDNLNFSDIMFIVDEFRDRSKRRRSQAVAYALDAIKRFMTRSVYNAYSFDFQLELGVMYVNTKSHKKQFMRASELAKYSDGTLKYVRKVLEDKLFLSEQERLRKNEAVRTVESLNMEAMLEEINKKIDFREHIRRFEAYLGIRRICFRRWDHSKIVK</sequence>
<accession>A0ACB9B9I3</accession>
<dbReference type="EMBL" id="CM042052">
    <property type="protein sequence ID" value="KAI3718248.1"/>
    <property type="molecule type" value="Genomic_DNA"/>
</dbReference>
<protein>
    <submittedName>
        <fullName evidence="1">Uncharacterized protein</fullName>
    </submittedName>
</protein>
<reference evidence="1 2" key="2">
    <citation type="journal article" date="2022" name="Mol. Ecol. Resour.">
        <title>The genomes of chicory, endive, great burdock and yacon provide insights into Asteraceae paleo-polyploidization history and plant inulin production.</title>
        <authorList>
            <person name="Fan W."/>
            <person name="Wang S."/>
            <person name="Wang H."/>
            <person name="Wang A."/>
            <person name="Jiang F."/>
            <person name="Liu H."/>
            <person name="Zhao H."/>
            <person name="Xu D."/>
            <person name="Zhang Y."/>
        </authorList>
    </citation>
    <scope>NUCLEOTIDE SEQUENCE [LARGE SCALE GENOMIC DNA]</scope>
    <source>
        <strain evidence="2">cv. Niubang</strain>
    </source>
</reference>
<organism evidence="1 2">
    <name type="scientific">Arctium lappa</name>
    <name type="common">Greater burdock</name>
    <name type="synonym">Lappa major</name>
    <dbReference type="NCBI Taxonomy" id="4217"/>
    <lineage>
        <taxon>Eukaryota</taxon>
        <taxon>Viridiplantae</taxon>
        <taxon>Streptophyta</taxon>
        <taxon>Embryophyta</taxon>
        <taxon>Tracheophyta</taxon>
        <taxon>Spermatophyta</taxon>
        <taxon>Magnoliopsida</taxon>
        <taxon>eudicotyledons</taxon>
        <taxon>Gunneridae</taxon>
        <taxon>Pentapetalae</taxon>
        <taxon>asterids</taxon>
        <taxon>campanulids</taxon>
        <taxon>Asterales</taxon>
        <taxon>Asteraceae</taxon>
        <taxon>Carduoideae</taxon>
        <taxon>Cardueae</taxon>
        <taxon>Arctiinae</taxon>
        <taxon>Arctium</taxon>
    </lineage>
</organism>
<reference evidence="2" key="1">
    <citation type="journal article" date="2022" name="Mol. Ecol. Resour.">
        <title>The genomes of chicory, endive, great burdock and yacon provide insights into Asteraceae palaeo-polyploidization history and plant inulin production.</title>
        <authorList>
            <person name="Fan W."/>
            <person name="Wang S."/>
            <person name="Wang H."/>
            <person name="Wang A."/>
            <person name="Jiang F."/>
            <person name="Liu H."/>
            <person name="Zhao H."/>
            <person name="Xu D."/>
            <person name="Zhang Y."/>
        </authorList>
    </citation>
    <scope>NUCLEOTIDE SEQUENCE [LARGE SCALE GENOMIC DNA]</scope>
    <source>
        <strain evidence="2">cv. Niubang</strain>
    </source>
</reference>
<proteinExistence type="predicted"/>
<comment type="caution">
    <text evidence="1">The sequence shown here is derived from an EMBL/GenBank/DDBJ whole genome shotgun (WGS) entry which is preliminary data.</text>
</comment>
<evidence type="ECO:0000313" key="1">
    <source>
        <dbReference type="EMBL" id="KAI3718248.1"/>
    </source>
</evidence>
<keyword evidence="2" id="KW-1185">Reference proteome</keyword>
<name>A0ACB9B9I3_ARCLA</name>
<gene>
    <name evidence="1" type="ORF">L6452_19110</name>
</gene>